<evidence type="ECO:0000313" key="1">
    <source>
        <dbReference type="EMBL" id="SVC91800.1"/>
    </source>
</evidence>
<organism evidence="1">
    <name type="scientific">marine metagenome</name>
    <dbReference type="NCBI Taxonomy" id="408172"/>
    <lineage>
        <taxon>unclassified sequences</taxon>
        <taxon>metagenomes</taxon>
        <taxon>ecological metagenomes</taxon>
    </lineage>
</organism>
<name>A0A382R3K7_9ZZZZ</name>
<sequence length="23" mass="2524">MKSFVLSFVATDRPGLVEKLSQA</sequence>
<dbReference type="AlphaFoldDB" id="A0A382R3K7"/>
<protein>
    <recommendedName>
        <fullName evidence="2">ACT domain-containing protein</fullName>
    </recommendedName>
</protein>
<reference evidence="1" key="1">
    <citation type="submission" date="2018-05" db="EMBL/GenBank/DDBJ databases">
        <authorList>
            <person name="Lanie J.A."/>
            <person name="Ng W.-L."/>
            <person name="Kazmierczak K.M."/>
            <person name="Andrzejewski T.M."/>
            <person name="Davidsen T.M."/>
            <person name="Wayne K.J."/>
            <person name="Tettelin H."/>
            <person name="Glass J.I."/>
            <person name="Rusch D."/>
            <person name="Podicherti R."/>
            <person name="Tsui H.-C.T."/>
            <person name="Winkler M.E."/>
        </authorList>
    </citation>
    <scope>NUCLEOTIDE SEQUENCE</scope>
</reference>
<dbReference type="EMBL" id="UINC01118579">
    <property type="protein sequence ID" value="SVC91800.1"/>
    <property type="molecule type" value="Genomic_DNA"/>
</dbReference>
<proteinExistence type="predicted"/>
<evidence type="ECO:0008006" key="2">
    <source>
        <dbReference type="Google" id="ProtNLM"/>
    </source>
</evidence>
<feature type="non-terminal residue" evidence="1">
    <location>
        <position position="23"/>
    </location>
</feature>
<gene>
    <name evidence="1" type="ORF">METZ01_LOCUS344654</name>
</gene>
<accession>A0A382R3K7</accession>